<protein>
    <recommendedName>
        <fullName evidence="3">WXG100 family type VII secretion target</fullName>
    </recommendedName>
</protein>
<organism evidence="1 2">
    <name type="scientific">Nonomuraea wenchangensis</name>
    <dbReference type="NCBI Taxonomy" id="568860"/>
    <lineage>
        <taxon>Bacteria</taxon>
        <taxon>Bacillati</taxon>
        <taxon>Actinomycetota</taxon>
        <taxon>Actinomycetes</taxon>
        <taxon>Streptosporangiales</taxon>
        <taxon>Streptosporangiaceae</taxon>
        <taxon>Nonomuraea</taxon>
    </lineage>
</organism>
<dbReference type="OrthoDB" id="3536898at2"/>
<dbReference type="EMBL" id="FOHX01000001">
    <property type="protein sequence ID" value="SES70026.1"/>
    <property type="molecule type" value="Genomic_DNA"/>
</dbReference>
<dbReference type="STRING" id="568860.SAMN05421811_10191"/>
<sequence>MEIHKKHLRSAADAYDLERQALGEFVRAAAGELNAIGAFWGDDNLGTTFAKGQGGAGGYEAVTGQVMAGVEEWLDAHHEIAERLRLMADVVQVADWATIAEILAELPPADPGRPIWGTG</sequence>
<reference evidence="1 2" key="1">
    <citation type="submission" date="2016-10" db="EMBL/GenBank/DDBJ databases">
        <authorList>
            <person name="de Groot N.N."/>
        </authorList>
    </citation>
    <scope>NUCLEOTIDE SEQUENCE [LARGE SCALE GENOMIC DNA]</scope>
    <source>
        <strain evidence="1 2">CGMCC 4.5598</strain>
    </source>
</reference>
<keyword evidence="2" id="KW-1185">Reference proteome</keyword>
<dbReference type="Proteomes" id="UP000199361">
    <property type="component" value="Unassembled WGS sequence"/>
</dbReference>
<proteinExistence type="predicted"/>
<dbReference type="AlphaFoldDB" id="A0A1H9YLU6"/>
<evidence type="ECO:0008006" key="3">
    <source>
        <dbReference type="Google" id="ProtNLM"/>
    </source>
</evidence>
<name>A0A1H9YLU6_9ACTN</name>
<dbReference type="RefSeq" id="WP_091075391.1">
    <property type="nucleotide sequence ID" value="NZ_FOHX01000001.1"/>
</dbReference>
<evidence type="ECO:0000313" key="2">
    <source>
        <dbReference type="Proteomes" id="UP000199361"/>
    </source>
</evidence>
<accession>A0A1H9YLU6</accession>
<gene>
    <name evidence="1" type="ORF">SAMN05421811_10191</name>
</gene>
<evidence type="ECO:0000313" key="1">
    <source>
        <dbReference type="EMBL" id="SES70026.1"/>
    </source>
</evidence>